<dbReference type="RefSeq" id="WP_176621871.1">
    <property type="nucleotide sequence ID" value="NZ_JABXXQ010000015.1"/>
</dbReference>
<accession>A0A839UVH6</accession>
<proteinExistence type="inferred from homology"/>
<evidence type="ECO:0000256" key="5">
    <source>
        <dbReference type="ARBA" id="ARBA00022448"/>
    </source>
</evidence>
<evidence type="ECO:0000256" key="18">
    <source>
        <dbReference type="SAM" id="Phobius"/>
    </source>
</evidence>
<keyword evidence="7 18" id="KW-0812">Transmembrane</keyword>
<evidence type="ECO:0000313" key="19">
    <source>
        <dbReference type="EMBL" id="MBB3173807.1"/>
    </source>
</evidence>
<feature type="compositionally biased region" description="Basic and acidic residues" evidence="17">
    <location>
        <begin position="8"/>
        <end position="21"/>
    </location>
</feature>
<evidence type="ECO:0000256" key="15">
    <source>
        <dbReference type="ARBA" id="ARBA00031887"/>
    </source>
</evidence>
<dbReference type="Pfam" id="PF03626">
    <property type="entry name" value="COX4_pro"/>
    <property type="match status" value="1"/>
</dbReference>
<comment type="caution">
    <text evidence="19">The sequence shown here is derived from an EMBL/GenBank/DDBJ whole genome shotgun (WGS) entry which is preliminary data.</text>
</comment>
<dbReference type="GO" id="GO:0019646">
    <property type="term" value="P:aerobic electron transport chain"/>
    <property type="evidence" value="ECO:0007669"/>
    <property type="project" value="TreeGrafter"/>
</dbReference>
<evidence type="ECO:0000256" key="10">
    <source>
        <dbReference type="ARBA" id="ARBA00023002"/>
    </source>
</evidence>
<keyword evidence="10" id="KW-0560">Oxidoreductase</keyword>
<keyword evidence="6" id="KW-1003">Cell membrane</keyword>
<dbReference type="GO" id="GO:0009319">
    <property type="term" value="C:cytochrome o ubiquinol oxidase complex"/>
    <property type="evidence" value="ECO:0007669"/>
    <property type="project" value="TreeGrafter"/>
</dbReference>
<feature type="transmembrane region" description="Helical" evidence="18">
    <location>
        <begin position="28"/>
        <end position="47"/>
    </location>
</feature>
<organism evidence="19 21">
    <name type="scientific">Endobacter medicaginis</name>
    <dbReference type="NCBI Taxonomy" id="1181271"/>
    <lineage>
        <taxon>Bacteria</taxon>
        <taxon>Pseudomonadati</taxon>
        <taxon>Pseudomonadota</taxon>
        <taxon>Alphaproteobacteria</taxon>
        <taxon>Acetobacterales</taxon>
        <taxon>Acetobacteraceae</taxon>
        <taxon>Endobacter</taxon>
    </lineage>
</organism>
<feature type="region of interest" description="Disordered" evidence="17">
    <location>
        <begin position="1"/>
        <end position="21"/>
    </location>
</feature>
<evidence type="ECO:0000256" key="11">
    <source>
        <dbReference type="ARBA" id="ARBA00023136"/>
    </source>
</evidence>
<dbReference type="GO" id="GO:0005886">
    <property type="term" value="C:plasma membrane"/>
    <property type="evidence" value="ECO:0007669"/>
    <property type="project" value="UniProtKB-SubCell"/>
</dbReference>
<dbReference type="EMBL" id="JABXXQ010000015">
    <property type="protein sequence ID" value="NVN29144.1"/>
    <property type="molecule type" value="Genomic_DNA"/>
</dbReference>
<evidence type="ECO:0000256" key="14">
    <source>
        <dbReference type="ARBA" id="ARBA00030211"/>
    </source>
</evidence>
<name>A0A839UVH6_9PROT</name>
<dbReference type="NCBIfam" id="TIGR02847">
    <property type="entry name" value="CyoD"/>
    <property type="match status" value="1"/>
</dbReference>
<dbReference type="InterPro" id="IPR050968">
    <property type="entry name" value="Cytochrome_c_oxidase_bac_sub4"/>
</dbReference>
<evidence type="ECO:0000256" key="7">
    <source>
        <dbReference type="ARBA" id="ARBA00022692"/>
    </source>
</evidence>
<dbReference type="Proteomes" id="UP000557688">
    <property type="component" value="Unassembled WGS sequence"/>
</dbReference>
<evidence type="ECO:0000256" key="17">
    <source>
        <dbReference type="SAM" id="MobiDB-lite"/>
    </source>
</evidence>
<evidence type="ECO:0000256" key="12">
    <source>
        <dbReference type="ARBA" id="ARBA00025694"/>
    </source>
</evidence>
<evidence type="ECO:0000256" key="8">
    <source>
        <dbReference type="ARBA" id="ARBA00022982"/>
    </source>
</evidence>
<reference evidence="20 22" key="1">
    <citation type="submission" date="2020-06" db="EMBL/GenBank/DDBJ databases">
        <title>Description of novel acetic acid bacteria.</title>
        <authorList>
            <person name="Sombolestani A."/>
        </authorList>
    </citation>
    <scope>NUCLEOTIDE SEQUENCE [LARGE SCALE GENOMIC DNA]</scope>
    <source>
        <strain evidence="20 22">LMG 26838</strain>
    </source>
</reference>
<dbReference type="InterPro" id="IPR005171">
    <property type="entry name" value="Cyt_c_oxidase_su4_prok"/>
</dbReference>
<evidence type="ECO:0000256" key="4">
    <source>
        <dbReference type="ARBA" id="ARBA00014689"/>
    </source>
</evidence>
<evidence type="ECO:0000313" key="21">
    <source>
        <dbReference type="Proteomes" id="UP000557688"/>
    </source>
</evidence>
<keyword evidence="5" id="KW-0813">Transport</keyword>
<evidence type="ECO:0000313" key="22">
    <source>
        <dbReference type="Proteomes" id="UP000565205"/>
    </source>
</evidence>
<dbReference type="EMBL" id="JACHXV010000005">
    <property type="protein sequence ID" value="MBB3173807.1"/>
    <property type="molecule type" value="Genomic_DNA"/>
</dbReference>
<dbReference type="Proteomes" id="UP000565205">
    <property type="component" value="Unassembled WGS sequence"/>
</dbReference>
<dbReference type="InterPro" id="IPR014210">
    <property type="entry name" value="Cyt_o_ubiqinol_oxidase_su4"/>
</dbReference>
<evidence type="ECO:0000256" key="9">
    <source>
        <dbReference type="ARBA" id="ARBA00022989"/>
    </source>
</evidence>
<dbReference type="GO" id="GO:0015078">
    <property type="term" value="F:proton transmembrane transporter activity"/>
    <property type="evidence" value="ECO:0007669"/>
    <property type="project" value="TreeGrafter"/>
</dbReference>
<evidence type="ECO:0000256" key="6">
    <source>
        <dbReference type="ARBA" id="ARBA00022475"/>
    </source>
</evidence>
<keyword evidence="21" id="KW-1185">Reference proteome</keyword>
<feature type="transmembrane region" description="Helical" evidence="18">
    <location>
        <begin position="59"/>
        <end position="79"/>
    </location>
</feature>
<dbReference type="PANTHER" id="PTHR36835:SF1">
    <property type="entry name" value="CYTOCHROME BO(3) UBIQUINOL OXIDASE SUBUNIT 4"/>
    <property type="match status" value="1"/>
</dbReference>
<comment type="function">
    <text evidence="12">Cytochrome bo(3) ubiquinol terminal oxidase is the component of the aerobic respiratory chain of E.coli that predominates when cells are grown at high aeration. Has proton pump activity across the membrane in addition to electron transfer, pumping 2 protons/electron.</text>
</comment>
<reference evidence="19 21" key="2">
    <citation type="submission" date="2020-08" db="EMBL/GenBank/DDBJ databases">
        <title>Genomic Encyclopedia of Type Strains, Phase III (KMG-III): the genomes of soil and plant-associated and newly described type strains.</title>
        <authorList>
            <person name="Whitman W."/>
        </authorList>
    </citation>
    <scope>NUCLEOTIDE SEQUENCE [LARGE SCALE GENOMIC DNA]</scope>
    <source>
        <strain evidence="19 21">CECT 8088</strain>
    </source>
</reference>
<evidence type="ECO:0000256" key="13">
    <source>
        <dbReference type="ARBA" id="ARBA00030071"/>
    </source>
</evidence>
<protein>
    <recommendedName>
        <fullName evidence="4">Cytochrome bo(3) ubiquinol oxidase subunit 4</fullName>
    </recommendedName>
    <alternativeName>
        <fullName evidence="16">Cytochrome o ubiquinol oxidase subunit 4</fullName>
    </alternativeName>
    <alternativeName>
        <fullName evidence="13">Oxidase bo(3) subunit 4</fullName>
    </alternativeName>
    <alternativeName>
        <fullName evidence="14">Ubiquinol oxidase polypeptide IV</fullName>
    </alternativeName>
    <alternativeName>
        <fullName evidence="15">Ubiquinol oxidase subunit 4</fullName>
    </alternativeName>
</protein>
<evidence type="ECO:0000256" key="3">
    <source>
        <dbReference type="ARBA" id="ARBA00011700"/>
    </source>
</evidence>
<comment type="subunit">
    <text evidence="3">Heterooctamer of two A chains, two B chains, two C chains and two D chains.</text>
</comment>
<evidence type="ECO:0000313" key="20">
    <source>
        <dbReference type="EMBL" id="NVN29144.1"/>
    </source>
</evidence>
<sequence>MATPISAKDLHAGESHTSHDAGAHHGSVTSYAIGFILSVILTVAAFWMVMHGGFSRGTIVSAIVALAIIQVFVHLGFFLHLNFAPDQRWTLVSFGFAVMVVAIILIGSLWIMRNIADNMTDMTKMTPAQAINSPG</sequence>
<keyword evidence="8" id="KW-0249">Electron transport</keyword>
<evidence type="ECO:0000256" key="16">
    <source>
        <dbReference type="ARBA" id="ARBA00032185"/>
    </source>
</evidence>
<comment type="similarity">
    <text evidence="2">Belongs to the cytochrome c oxidase bacterial subunit 4 family.</text>
</comment>
<evidence type="ECO:0000256" key="1">
    <source>
        <dbReference type="ARBA" id="ARBA00004651"/>
    </source>
</evidence>
<dbReference type="GO" id="GO:0015990">
    <property type="term" value="P:electron transport coupled proton transport"/>
    <property type="evidence" value="ECO:0007669"/>
    <property type="project" value="InterPro"/>
</dbReference>
<evidence type="ECO:0000256" key="2">
    <source>
        <dbReference type="ARBA" id="ARBA00008079"/>
    </source>
</evidence>
<keyword evidence="11 18" id="KW-0472">Membrane</keyword>
<dbReference type="GO" id="GO:0009486">
    <property type="term" value="F:cytochrome bo3 ubiquinol oxidase activity"/>
    <property type="evidence" value="ECO:0007669"/>
    <property type="project" value="InterPro"/>
</dbReference>
<feature type="transmembrane region" description="Helical" evidence="18">
    <location>
        <begin position="91"/>
        <end position="112"/>
    </location>
</feature>
<keyword evidence="9 18" id="KW-1133">Transmembrane helix</keyword>
<dbReference type="AlphaFoldDB" id="A0A839UVH6"/>
<gene>
    <name evidence="20" type="primary">cyoD</name>
    <name evidence="19" type="ORF">FHR90_001639</name>
    <name evidence="20" type="ORF">HUK83_02140</name>
</gene>
<comment type="subcellular location">
    <subcellularLocation>
        <location evidence="1">Cell membrane</location>
        <topology evidence="1">Multi-pass membrane protein</topology>
    </subcellularLocation>
</comment>
<dbReference type="PANTHER" id="PTHR36835">
    <property type="entry name" value="CYTOCHROME BO(3) UBIQUINOL OXIDASE SUBUNIT 4"/>
    <property type="match status" value="1"/>
</dbReference>